<dbReference type="PANTHER" id="PTHR32120:SF11">
    <property type="entry name" value="SMALL RIBOSOMAL SUBUNIT BIOGENESIS GTPASE RSGA 1, MITOCHONDRIAL-RELATED"/>
    <property type="match status" value="1"/>
</dbReference>
<evidence type="ECO:0000256" key="1">
    <source>
        <dbReference type="ARBA" id="ARBA00022741"/>
    </source>
</evidence>
<gene>
    <name evidence="3 7" type="primary">rsgA</name>
    <name evidence="7" type="ORF">KOR42_28410</name>
</gene>
<feature type="domain" description="EngC GTPase" evidence="5">
    <location>
        <begin position="164"/>
        <end position="311"/>
    </location>
</feature>
<feature type="domain" description="CP-type G" evidence="6">
    <location>
        <begin position="155"/>
        <end position="313"/>
    </location>
</feature>
<evidence type="ECO:0000313" key="8">
    <source>
        <dbReference type="Proteomes" id="UP000317243"/>
    </source>
</evidence>
<dbReference type="RefSeq" id="WP_146510346.1">
    <property type="nucleotide sequence ID" value="NZ_SIHI01000004.1"/>
</dbReference>
<dbReference type="Gene3D" id="2.40.50.140">
    <property type="entry name" value="Nucleic acid-binding proteins"/>
    <property type="match status" value="1"/>
</dbReference>
<keyword evidence="2 3" id="KW-0342">GTP-binding</keyword>
<feature type="region of interest" description="Disordered" evidence="4">
    <location>
        <begin position="1"/>
        <end position="29"/>
    </location>
</feature>
<keyword evidence="3" id="KW-0694">RNA-binding</keyword>
<feature type="binding site" evidence="3">
    <location>
        <begin position="204"/>
        <end position="207"/>
    </location>
    <ligand>
        <name>GTP</name>
        <dbReference type="ChEBI" id="CHEBI:37565"/>
    </ligand>
</feature>
<dbReference type="InterPro" id="IPR027417">
    <property type="entry name" value="P-loop_NTPase"/>
</dbReference>
<dbReference type="SUPFAM" id="SSF52540">
    <property type="entry name" value="P-loop containing nucleoside triphosphate hydrolases"/>
    <property type="match status" value="1"/>
</dbReference>
<evidence type="ECO:0000256" key="4">
    <source>
        <dbReference type="SAM" id="MobiDB-lite"/>
    </source>
</evidence>
<keyword evidence="3" id="KW-0690">Ribosome biogenesis</keyword>
<evidence type="ECO:0000256" key="3">
    <source>
        <dbReference type="HAMAP-Rule" id="MF_01820"/>
    </source>
</evidence>
<feature type="binding site" evidence="3">
    <location>
        <position position="344"/>
    </location>
    <ligand>
        <name>Zn(2+)</name>
        <dbReference type="ChEBI" id="CHEBI:29105"/>
    </ligand>
</feature>
<dbReference type="InterPro" id="IPR010914">
    <property type="entry name" value="RsgA_GTPase_dom"/>
</dbReference>
<dbReference type="EMBL" id="SIHI01000004">
    <property type="protein sequence ID" value="TWT55455.1"/>
    <property type="molecule type" value="Genomic_DNA"/>
</dbReference>
<evidence type="ECO:0000259" key="5">
    <source>
        <dbReference type="PROSITE" id="PS50936"/>
    </source>
</evidence>
<evidence type="ECO:0000256" key="2">
    <source>
        <dbReference type="ARBA" id="ARBA00023134"/>
    </source>
</evidence>
<keyword evidence="3" id="KW-0479">Metal-binding</keyword>
<dbReference type="GO" id="GO:0005737">
    <property type="term" value="C:cytoplasm"/>
    <property type="evidence" value="ECO:0007669"/>
    <property type="project" value="UniProtKB-SubCell"/>
</dbReference>
<dbReference type="GO" id="GO:0019843">
    <property type="term" value="F:rRNA binding"/>
    <property type="evidence" value="ECO:0007669"/>
    <property type="project" value="UniProtKB-KW"/>
</dbReference>
<keyword evidence="1 3" id="KW-0547">Nucleotide-binding</keyword>
<feature type="binding site" evidence="3">
    <location>
        <position position="350"/>
    </location>
    <ligand>
        <name>Zn(2+)</name>
        <dbReference type="ChEBI" id="CHEBI:29105"/>
    </ligand>
</feature>
<organism evidence="7 8">
    <name type="scientific">Thalassoglobus neptunius</name>
    <dbReference type="NCBI Taxonomy" id="1938619"/>
    <lineage>
        <taxon>Bacteria</taxon>
        <taxon>Pseudomonadati</taxon>
        <taxon>Planctomycetota</taxon>
        <taxon>Planctomycetia</taxon>
        <taxon>Planctomycetales</taxon>
        <taxon>Planctomycetaceae</taxon>
        <taxon>Thalassoglobus</taxon>
    </lineage>
</organism>
<evidence type="ECO:0000259" key="6">
    <source>
        <dbReference type="PROSITE" id="PS51721"/>
    </source>
</evidence>
<dbReference type="EC" id="3.6.1.-" evidence="3"/>
<comment type="function">
    <text evidence="3">One of several proteins that assist in the late maturation steps of the functional core of the 30S ribosomal subunit. Helps release RbfA from mature subunits. May play a role in the assembly of ribosomal proteins into the subunit. Circularly permuted GTPase that catalyzes slow GTP hydrolysis, GTPase activity is stimulated by the 30S ribosomal subunit.</text>
</comment>
<dbReference type="CDD" id="cd01854">
    <property type="entry name" value="YjeQ_EngC"/>
    <property type="match status" value="1"/>
</dbReference>
<keyword evidence="3" id="KW-0963">Cytoplasm</keyword>
<dbReference type="HAMAP" id="MF_01820">
    <property type="entry name" value="GTPase_RsgA"/>
    <property type="match status" value="1"/>
</dbReference>
<dbReference type="Pfam" id="PF03193">
    <property type="entry name" value="RsgA_GTPase"/>
    <property type="match status" value="1"/>
</dbReference>
<dbReference type="GO" id="GO:0046872">
    <property type="term" value="F:metal ion binding"/>
    <property type="evidence" value="ECO:0007669"/>
    <property type="project" value="UniProtKB-KW"/>
</dbReference>
<proteinExistence type="inferred from homology"/>
<comment type="caution">
    <text evidence="7">The sequence shown here is derived from an EMBL/GenBank/DDBJ whole genome shotgun (WGS) entry which is preliminary data.</text>
</comment>
<dbReference type="Gene3D" id="3.40.50.300">
    <property type="entry name" value="P-loop containing nucleotide triphosphate hydrolases"/>
    <property type="match status" value="1"/>
</dbReference>
<dbReference type="InterPro" id="IPR030378">
    <property type="entry name" value="G_CP_dom"/>
</dbReference>
<dbReference type="PANTHER" id="PTHR32120">
    <property type="entry name" value="SMALL RIBOSOMAL SUBUNIT BIOGENESIS GTPASE RSGA"/>
    <property type="match status" value="1"/>
</dbReference>
<feature type="compositionally biased region" description="Basic residues" evidence="4">
    <location>
        <begin position="1"/>
        <end position="12"/>
    </location>
</feature>
<dbReference type="PROSITE" id="PS51721">
    <property type="entry name" value="G_CP"/>
    <property type="match status" value="1"/>
</dbReference>
<comment type="subcellular location">
    <subcellularLocation>
        <location evidence="3">Cytoplasm</location>
    </subcellularLocation>
</comment>
<keyword evidence="3" id="KW-0862">Zinc</keyword>
<feature type="binding site" evidence="3">
    <location>
        <position position="342"/>
    </location>
    <ligand>
        <name>Zn(2+)</name>
        <dbReference type="ChEBI" id="CHEBI:29105"/>
    </ligand>
</feature>
<dbReference type="PROSITE" id="PS50936">
    <property type="entry name" value="ENGC_GTPASE"/>
    <property type="match status" value="1"/>
</dbReference>
<keyword evidence="3 7" id="KW-0378">Hydrolase</keyword>
<protein>
    <recommendedName>
        <fullName evidence="3">Small ribosomal subunit biogenesis GTPase RsgA</fullName>
        <ecNumber evidence="3">3.6.1.-</ecNumber>
    </recommendedName>
</protein>
<dbReference type="GO" id="GO:0005525">
    <property type="term" value="F:GTP binding"/>
    <property type="evidence" value="ECO:0007669"/>
    <property type="project" value="UniProtKB-UniRule"/>
</dbReference>
<sequence length="395" mass="44593">MGKKRKSSHKIRVQFEKNRQKRVRNQNLTKQSLEDLDQVADMEHGERLSGKGSVNRYRTILTDEDGSQREIDESAVLSGRVLKCIGANHVVVQSDRNHSKPEVFTCTVRRVVRTLSRDSRNPVVAGDHVKFLPVNETEGVIERVEPRDRTLSRGSRREAHVIVSNVDQAVIVASVDEPVLKPGLIDRFLCSTEKGQIRAIICLNKIDLGDRVQLQRLVGQYARLGYPVVMTDAVQGEGIDELRRLLIDKETVFTGQSGVGKSSLLNAIQPGLWRDTGEVSGDTNKGRHTTRVTELIPLEAGGWVVDTPGIRQLELWDVAAEEVEGLFIEFRPHVSHCRFPDCSHTHETQCGVKSAVERGQISRLRYKNFLRIVSLENRHVRNPAFEVDFFDDQLE</sequence>
<dbReference type="Gene3D" id="1.10.40.50">
    <property type="entry name" value="Probable gtpase engc, domain 3"/>
    <property type="match status" value="1"/>
</dbReference>
<comment type="cofactor">
    <cofactor evidence="3">
        <name>Zn(2+)</name>
        <dbReference type="ChEBI" id="CHEBI:29105"/>
    </cofactor>
    <text evidence="3">Binds 1 zinc ion per subunit.</text>
</comment>
<dbReference type="AlphaFoldDB" id="A0A5C5WZV6"/>
<keyword evidence="3" id="KW-0699">rRNA-binding</keyword>
<reference evidence="7 8" key="1">
    <citation type="submission" date="2019-02" db="EMBL/GenBank/DDBJ databases">
        <title>Deep-cultivation of Planctomycetes and their phenomic and genomic characterization uncovers novel biology.</title>
        <authorList>
            <person name="Wiegand S."/>
            <person name="Jogler M."/>
            <person name="Boedeker C."/>
            <person name="Pinto D."/>
            <person name="Vollmers J."/>
            <person name="Rivas-Marin E."/>
            <person name="Kohn T."/>
            <person name="Peeters S.H."/>
            <person name="Heuer A."/>
            <person name="Rast P."/>
            <person name="Oberbeckmann S."/>
            <person name="Bunk B."/>
            <person name="Jeske O."/>
            <person name="Meyerdierks A."/>
            <person name="Storesund J.E."/>
            <person name="Kallscheuer N."/>
            <person name="Luecker S."/>
            <person name="Lage O.M."/>
            <person name="Pohl T."/>
            <person name="Merkel B.J."/>
            <person name="Hornburger P."/>
            <person name="Mueller R.-W."/>
            <person name="Bruemmer F."/>
            <person name="Labrenz M."/>
            <person name="Spormann A.M."/>
            <person name="Op Den Camp H."/>
            <person name="Overmann J."/>
            <person name="Amann R."/>
            <person name="Jetten M.S.M."/>
            <person name="Mascher T."/>
            <person name="Medema M.H."/>
            <person name="Devos D.P."/>
            <person name="Kaster A.-K."/>
            <person name="Ovreas L."/>
            <person name="Rohde M."/>
            <person name="Galperin M.Y."/>
            <person name="Jogler C."/>
        </authorList>
    </citation>
    <scope>NUCLEOTIDE SEQUENCE [LARGE SCALE GENOMIC DNA]</scope>
    <source>
        <strain evidence="7 8">KOR42</strain>
    </source>
</reference>
<comment type="subunit">
    <text evidence="3">Monomer. Associates with 30S ribosomal subunit, binds 16S rRNA.</text>
</comment>
<dbReference type="NCBIfam" id="TIGR00157">
    <property type="entry name" value="ribosome small subunit-dependent GTPase A"/>
    <property type="match status" value="1"/>
</dbReference>
<dbReference type="GO" id="GO:0003924">
    <property type="term" value="F:GTPase activity"/>
    <property type="evidence" value="ECO:0007669"/>
    <property type="project" value="UniProtKB-UniRule"/>
</dbReference>
<comment type="similarity">
    <text evidence="3">Belongs to the TRAFAC class YlqF/YawG GTPase family. RsgA subfamily.</text>
</comment>
<dbReference type="InterPro" id="IPR004881">
    <property type="entry name" value="Ribosome_biogen_GTPase_RsgA"/>
</dbReference>
<accession>A0A5C5WZV6</accession>
<dbReference type="OrthoDB" id="9809485at2"/>
<feature type="binding site" evidence="3">
    <location>
        <position position="337"/>
    </location>
    <ligand>
        <name>Zn(2+)</name>
        <dbReference type="ChEBI" id="CHEBI:29105"/>
    </ligand>
</feature>
<dbReference type="Proteomes" id="UP000317243">
    <property type="component" value="Unassembled WGS sequence"/>
</dbReference>
<dbReference type="GO" id="GO:0042274">
    <property type="term" value="P:ribosomal small subunit biogenesis"/>
    <property type="evidence" value="ECO:0007669"/>
    <property type="project" value="UniProtKB-UniRule"/>
</dbReference>
<dbReference type="InterPro" id="IPR012340">
    <property type="entry name" value="NA-bd_OB-fold"/>
</dbReference>
<keyword evidence="8" id="KW-1185">Reference proteome</keyword>
<name>A0A5C5WZV6_9PLAN</name>
<evidence type="ECO:0000313" key="7">
    <source>
        <dbReference type="EMBL" id="TWT55455.1"/>
    </source>
</evidence>
<feature type="binding site" evidence="3">
    <location>
        <begin position="255"/>
        <end position="263"/>
    </location>
    <ligand>
        <name>GTP</name>
        <dbReference type="ChEBI" id="CHEBI:37565"/>
    </ligand>
</feature>